<dbReference type="AlphaFoldDB" id="A0A840DJP4"/>
<reference evidence="5 6" key="1">
    <citation type="submission" date="2020-08" db="EMBL/GenBank/DDBJ databases">
        <title>Genomic Encyclopedia of Type Strains, Phase IV (KMG-IV): sequencing the most valuable type-strain genomes for metagenomic binning, comparative biology and taxonomic classification.</title>
        <authorList>
            <person name="Goeker M."/>
        </authorList>
    </citation>
    <scope>NUCLEOTIDE SEQUENCE [LARGE SCALE GENOMIC DNA]</scope>
    <source>
        <strain evidence="5 6">DSM 17075</strain>
    </source>
</reference>
<dbReference type="PANTHER" id="PTHR30204">
    <property type="entry name" value="REDOX-CYCLING DRUG-SENSING TRANSCRIPTIONAL ACTIVATOR SOXR"/>
    <property type="match status" value="1"/>
</dbReference>
<keyword evidence="6" id="KW-1185">Reference proteome</keyword>
<dbReference type="Pfam" id="PF13411">
    <property type="entry name" value="MerR_1"/>
    <property type="match status" value="1"/>
</dbReference>
<proteinExistence type="predicted"/>
<dbReference type="Gene3D" id="3.40.50.280">
    <property type="entry name" value="Cobalamin-binding domain"/>
    <property type="match status" value="1"/>
</dbReference>
<feature type="domain" description="HTH merR-type" evidence="4">
    <location>
        <begin position="4"/>
        <end position="73"/>
    </location>
</feature>
<protein>
    <submittedName>
        <fullName evidence="5">DNA-binding transcriptional MerR regulator</fullName>
    </submittedName>
</protein>
<keyword evidence="3" id="KW-0804">Transcription</keyword>
<gene>
    <name evidence="5" type="ORF">GGR02_000781</name>
</gene>
<dbReference type="CDD" id="cd01104">
    <property type="entry name" value="HTH_MlrA-CarA"/>
    <property type="match status" value="1"/>
</dbReference>
<evidence type="ECO:0000256" key="1">
    <source>
        <dbReference type="ARBA" id="ARBA00023015"/>
    </source>
</evidence>
<evidence type="ECO:0000259" key="4">
    <source>
        <dbReference type="PROSITE" id="PS50937"/>
    </source>
</evidence>
<name>A0A840DJP4_9BACL</name>
<dbReference type="RefSeq" id="WP_183183413.1">
    <property type="nucleotide sequence ID" value="NZ_BMNP01000003.1"/>
</dbReference>
<dbReference type="SMART" id="SM00422">
    <property type="entry name" value="HTH_MERR"/>
    <property type="match status" value="1"/>
</dbReference>
<evidence type="ECO:0000313" key="5">
    <source>
        <dbReference type="EMBL" id="MBB4073020.1"/>
    </source>
</evidence>
<keyword evidence="2 5" id="KW-0238">DNA-binding</keyword>
<keyword evidence="1" id="KW-0805">Transcription regulation</keyword>
<dbReference type="Gene3D" id="1.10.1660.10">
    <property type="match status" value="1"/>
</dbReference>
<evidence type="ECO:0000256" key="2">
    <source>
        <dbReference type="ARBA" id="ARBA00023125"/>
    </source>
</evidence>
<evidence type="ECO:0000256" key="3">
    <source>
        <dbReference type="ARBA" id="ARBA00023163"/>
    </source>
</evidence>
<dbReference type="InterPro" id="IPR047057">
    <property type="entry name" value="MerR_fam"/>
</dbReference>
<organism evidence="5 6">
    <name type="scientific">Anoxybacteroides voinovskiense</name>
    <dbReference type="NCBI Taxonomy" id="230470"/>
    <lineage>
        <taxon>Bacteria</taxon>
        <taxon>Bacillati</taxon>
        <taxon>Bacillota</taxon>
        <taxon>Bacilli</taxon>
        <taxon>Bacillales</taxon>
        <taxon>Anoxybacillaceae</taxon>
        <taxon>Anoxybacteroides</taxon>
    </lineage>
</organism>
<evidence type="ECO:0000313" key="6">
    <source>
        <dbReference type="Proteomes" id="UP000559598"/>
    </source>
</evidence>
<dbReference type="InterPro" id="IPR009061">
    <property type="entry name" value="DNA-bd_dom_put_sf"/>
</dbReference>
<dbReference type="GO" id="GO:0003677">
    <property type="term" value="F:DNA binding"/>
    <property type="evidence" value="ECO:0007669"/>
    <property type="project" value="UniProtKB-KW"/>
</dbReference>
<comment type="caution">
    <text evidence="5">The sequence shown here is derived from an EMBL/GenBank/DDBJ whole genome shotgun (WGS) entry which is preliminary data.</text>
</comment>
<dbReference type="GO" id="GO:0003700">
    <property type="term" value="F:DNA-binding transcription factor activity"/>
    <property type="evidence" value="ECO:0007669"/>
    <property type="project" value="InterPro"/>
</dbReference>
<dbReference type="PANTHER" id="PTHR30204:SF67">
    <property type="entry name" value="HTH-TYPE TRANSCRIPTIONAL REGULATOR MLRA-RELATED"/>
    <property type="match status" value="1"/>
</dbReference>
<sequence>MTGKYNIKAVEAMVGIPAGTLRMWERRYQMIAPQRSESGHRLYTDEQVEMLRKIVAKTKEGLTVRQAIALLETNEETDDAFRSCVQAAALFDERKLKQLWDEWMSVYSVEKVVGEQLPALYEALSRTDSLTNAERQFAYTFFASKLRTLLLTFSSASNQTALAIACEEDSLPLLFVSAYLSIRGIRVVYMNGRVSIADVLAAVEQLKPTFLLLAGEQTADEEWRAAIEAEMACTVGVVGHGVERHPCYIGKTKTEWEKKLHL</sequence>
<dbReference type="Proteomes" id="UP000559598">
    <property type="component" value="Unassembled WGS sequence"/>
</dbReference>
<dbReference type="InterPro" id="IPR000551">
    <property type="entry name" value="MerR-type_HTH_dom"/>
</dbReference>
<accession>A0A840DJP4</accession>
<dbReference type="SUPFAM" id="SSF46955">
    <property type="entry name" value="Putative DNA-binding domain"/>
    <property type="match status" value="1"/>
</dbReference>
<dbReference type="PROSITE" id="PS50937">
    <property type="entry name" value="HTH_MERR_2"/>
    <property type="match status" value="1"/>
</dbReference>
<dbReference type="EMBL" id="JACIDE010000004">
    <property type="protein sequence ID" value="MBB4073020.1"/>
    <property type="molecule type" value="Genomic_DNA"/>
</dbReference>